<evidence type="ECO:0000256" key="2">
    <source>
        <dbReference type="SAM" id="Phobius"/>
    </source>
</evidence>
<protein>
    <submittedName>
        <fullName evidence="3">Uncharacterized protein</fullName>
    </submittedName>
</protein>
<keyword evidence="2" id="KW-0472">Membrane</keyword>
<dbReference type="HOGENOM" id="CLU_2538095_0_0_11"/>
<sequence>MASDDLHSDWAAWLDAELAEAEAAALRAHRREGLERRLKRLLAWTGAVTLAAGLGFGLVYTAQHGPAPRPAGPTASAAPTPEG</sequence>
<proteinExistence type="predicted"/>
<gene>
    <name evidence="3" type="ORF">KCH_28670</name>
</gene>
<evidence type="ECO:0000256" key="1">
    <source>
        <dbReference type="SAM" id="MobiDB-lite"/>
    </source>
</evidence>
<feature type="transmembrane region" description="Helical" evidence="2">
    <location>
        <begin position="41"/>
        <end position="60"/>
    </location>
</feature>
<evidence type="ECO:0000313" key="4">
    <source>
        <dbReference type="Proteomes" id="UP000027178"/>
    </source>
</evidence>
<dbReference type="Proteomes" id="UP000027178">
    <property type="component" value="Unassembled WGS sequence"/>
</dbReference>
<comment type="caution">
    <text evidence="3">The sequence shown here is derived from an EMBL/GenBank/DDBJ whole genome shotgun (WGS) entry which is preliminary data.</text>
</comment>
<organism evidence="3 4">
    <name type="scientific">Kitasatospora cheerisanensis KCTC 2395</name>
    <dbReference type="NCBI Taxonomy" id="1348663"/>
    <lineage>
        <taxon>Bacteria</taxon>
        <taxon>Bacillati</taxon>
        <taxon>Actinomycetota</taxon>
        <taxon>Actinomycetes</taxon>
        <taxon>Kitasatosporales</taxon>
        <taxon>Streptomycetaceae</taxon>
        <taxon>Kitasatospora</taxon>
    </lineage>
</organism>
<keyword evidence="2" id="KW-0812">Transmembrane</keyword>
<dbReference type="EMBL" id="JNBY01000085">
    <property type="protein sequence ID" value="KDN85286.1"/>
    <property type="molecule type" value="Genomic_DNA"/>
</dbReference>
<dbReference type="AlphaFoldDB" id="A0A066Z4L6"/>
<keyword evidence="2" id="KW-1133">Transmembrane helix</keyword>
<dbReference type="RefSeq" id="WP_035862958.1">
    <property type="nucleotide sequence ID" value="NZ_KK853997.1"/>
</dbReference>
<accession>A0A066Z4L6</accession>
<name>A0A066Z4L6_9ACTN</name>
<feature type="region of interest" description="Disordered" evidence="1">
    <location>
        <begin position="63"/>
        <end position="83"/>
    </location>
</feature>
<feature type="compositionally biased region" description="Low complexity" evidence="1">
    <location>
        <begin position="72"/>
        <end position="83"/>
    </location>
</feature>
<dbReference type="eggNOG" id="ENOG50320T3">
    <property type="taxonomic scope" value="Bacteria"/>
</dbReference>
<evidence type="ECO:0000313" key="3">
    <source>
        <dbReference type="EMBL" id="KDN85286.1"/>
    </source>
</evidence>
<keyword evidence="4" id="KW-1185">Reference proteome</keyword>
<dbReference type="PATRIC" id="fig|1348663.4.peg.2761"/>
<reference evidence="3 4" key="1">
    <citation type="submission" date="2014-05" db="EMBL/GenBank/DDBJ databases">
        <title>Draft Genome Sequence of Kitasatospora cheerisanensis KCTC 2395.</title>
        <authorList>
            <person name="Nam D.H."/>
        </authorList>
    </citation>
    <scope>NUCLEOTIDE SEQUENCE [LARGE SCALE GENOMIC DNA]</scope>
    <source>
        <strain evidence="3 4">KCTC 2395</strain>
    </source>
</reference>